<keyword evidence="2" id="KW-1185">Reference proteome</keyword>
<protein>
    <submittedName>
        <fullName evidence="1">Uncharacterized protein</fullName>
    </submittedName>
</protein>
<dbReference type="EMBL" id="JAGFNK010000257">
    <property type="protein sequence ID" value="KAI9455113.1"/>
    <property type="molecule type" value="Genomic_DNA"/>
</dbReference>
<evidence type="ECO:0000313" key="1">
    <source>
        <dbReference type="EMBL" id="KAI9455113.1"/>
    </source>
</evidence>
<evidence type="ECO:0000313" key="2">
    <source>
        <dbReference type="Proteomes" id="UP001207468"/>
    </source>
</evidence>
<reference evidence="1" key="1">
    <citation type="submission" date="2021-03" db="EMBL/GenBank/DDBJ databases">
        <title>Evolutionary priming and transition to the ectomycorrhizal habit in an iconic lineage of mushroom-forming fungi: is preadaptation a requirement?</title>
        <authorList>
            <consortium name="DOE Joint Genome Institute"/>
            <person name="Looney B.P."/>
            <person name="Miyauchi S."/>
            <person name="Morin E."/>
            <person name="Drula E."/>
            <person name="Courty P.E."/>
            <person name="Chicoki N."/>
            <person name="Fauchery L."/>
            <person name="Kohler A."/>
            <person name="Kuo A."/>
            <person name="LaButti K."/>
            <person name="Pangilinan J."/>
            <person name="Lipzen A."/>
            <person name="Riley R."/>
            <person name="Andreopoulos W."/>
            <person name="He G."/>
            <person name="Johnson J."/>
            <person name="Barry K.W."/>
            <person name="Grigoriev I.V."/>
            <person name="Nagy L."/>
            <person name="Hibbett D."/>
            <person name="Henrissat B."/>
            <person name="Matheny P.B."/>
            <person name="Labbe J."/>
            <person name="Martin A.F."/>
        </authorList>
    </citation>
    <scope>NUCLEOTIDE SEQUENCE</scope>
    <source>
        <strain evidence="1">BPL698</strain>
    </source>
</reference>
<sequence length="148" mass="16582">MSAPCLLTHSKSFHSNNLTQTQPLKKGLCNPTLYKVMWIILLTLCIMHYSHGPPQWPRQPKIHVTGDWDTTATLQDLAPMCRMVEMVLSGDICWTLTGVEHELLDPLGPFWVWKVGPLNDDAMVAMGDRRAPYAHDSYQGAGKVIPVS</sequence>
<gene>
    <name evidence="1" type="ORF">F5148DRAFT_1151546</name>
</gene>
<proteinExistence type="predicted"/>
<comment type="caution">
    <text evidence="1">The sequence shown here is derived from an EMBL/GenBank/DDBJ whole genome shotgun (WGS) entry which is preliminary data.</text>
</comment>
<dbReference type="Proteomes" id="UP001207468">
    <property type="component" value="Unassembled WGS sequence"/>
</dbReference>
<organism evidence="1 2">
    <name type="scientific">Russula earlei</name>
    <dbReference type="NCBI Taxonomy" id="71964"/>
    <lineage>
        <taxon>Eukaryota</taxon>
        <taxon>Fungi</taxon>
        <taxon>Dikarya</taxon>
        <taxon>Basidiomycota</taxon>
        <taxon>Agaricomycotina</taxon>
        <taxon>Agaricomycetes</taxon>
        <taxon>Russulales</taxon>
        <taxon>Russulaceae</taxon>
        <taxon>Russula</taxon>
    </lineage>
</organism>
<accession>A0ACC0U152</accession>
<name>A0ACC0U152_9AGAM</name>